<reference evidence="3" key="1">
    <citation type="submission" date="2016-10" db="EMBL/GenBank/DDBJ databases">
        <authorList>
            <person name="Varghese N."/>
            <person name="Submissions S."/>
        </authorList>
    </citation>
    <scope>NUCLEOTIDE SEQUENCE [LARGE SCALE GENOMIC DNA]</scope>
    <source>
        <strain evidence="3">DSM 21789</strain>
    </source>
</reference>
<sequence length="112" mass="12832">MKKLVLLFVVVIMNVTFVSAKEVNPVDDYPKALKEISKLLGPLNINEEFERAVRIKFTAMVNSDNELIVLQVGTDNAAFKKHITEQLNYKKIARETMTPGKEYTFIVKFKPE</sequence>
<feature type="chain" id="PRO_5011571777" description="TonB protein C-terminal" evidence="1">
    <location>
        <begin position="21"/>
        <end position="112"/>
    </location>
</feature>
<feature type="signal peptide" evidence="1">
    <location>
        <begin position="1"/>
        <end position="20"/>
    </location>
</feature>
<evidence type="ECO:0000256" key="1">
    <source>
        <dbReference type="SAM" id="SignalP"/>
    </source>
</evidence>
<keyword evidence="1" id="KW-0732">Signal</keyword>
<keyword evidence="3" id="KW-1185">Reference proteome</keyword>
<protein>
    <recommendedName>
        <fullName evidence="4">TonB protein C-terminal</fullName>
    </recommendedName>
</protein>
<dbReference type="EMBL" id="FOJT01000001">
    <property type="protein sequence ID" value="SFA69770.1"/>
    <property type="molecule type" value="Genomic_DNA"/>
</dbReference>
<organism evidence="2 3">
    <name type="scientific">Flavobacterium swingsii</name>
    <dbReference type="NCBI Taxonomy" id="498292"/>
    <lineage>
        <taxon>Bacteria</taxon>
        <taxon>Pseudomonadati</taxon>
        <taxon>Bacteroidota</taxon>
        <taxon>Flavobacteriia</taxon>
        <taxon>Flavobacteriales</taxon>
        <taxon>Flavobacteriaceae</taxon>
        <taxon>Flavobacterium</taxon>
    </lineage>
</organism>
<evidence type="ECO:0000313" key="2">
    <source>
        <dbReference type="EMBL" id="SFA69770.1"/>
    </source>
</evidence>
<name>A0A1I0V107_9FLAO</name>
<proteinExistence type="predicted"/>
<dbReference type="OrthoDB" id="1364840at2"/>
<accession>A0A1I0V107</accession>
<evidence type="ECO:0008006" key="4">
    <source>
        <dbReference type="Google" id="ProtNLM"/>
    </source>
</evidence>
<dbReference type="AlphaFoldDB" id="A0A1I0V107"/>
<evidence type="ECO:0000313" key="3">
    <source>
        <dbReference type="Proteomes" id="UP000199604"/>
    </source>
</evidence>
<dbReference type="Proteomes" id="UP000199604">
    <property type="component" value="Unassembled WGS sequence"/>
</dbReference>
<dbReference type="RefSeq" id="WP_091472671.1">
    <property type="nucleotide sequence ID" value="NZ_FOJT01000001.1"/>
</dbReference>
<gene>
    <name evidence="2" type="ORF">SAMN05660845_0088</name>
</gene>